<evidence type="ECO:0000313" key="3">
    <source>
        <dbReference type="EMBL" id="PCK24094.1"/>
    </source>
</evidence>
<name>A0A069JF34_RHOSG</name>
<evidence type="ECO:0000259" key="1">
    <source>
        <dbReference type="Pfam" id="PF00196"/>
    </source>
</evidence>
<dbReference type="EMBL" id="JARDXE010000010">
    <property type="protein sequence ID" value="MDE8646716.1"/>
    <property type="molecule type" value="Genomic_DNA"/>
</dbReference>
<proteinExistence type="predicted"/>
<dbReference type="Proteomes" id="UP001217325">
    <property type="component" value="Unassembled WGS sequence"/>
</dbReference>
<protein>
    <submittedName>
        <fullName evidence="2">LuxR C-terminal-related transcriptional regulator</fullName>
    </submittedName>
    <submittedName>
        <fullName evidence="3">LuxR family transcriptional regulator</fullName>
    </submittedName>
</protein>
<evidence type="ECO:0000313" key="2">
    <source>
        <dbReference type="EMBL" id="MDE8646716.1"/>
    </source>
</evidence>
<dbReference type="AlphaFoldDB" id="A0A069JF34"/>
<dbReference type="RefSeq" id="WP_003941253.1">
    <property type="nucleotide sequence ID" value="NZ_AP023172.1"/>
</dbReference>
<dbReference type="GO" id="GO:0003677">
    <property type="term" value="F:DNA binding"/>
    <property type="evidence" value="ECO:0007669"/>
    <property type="project" value="InterPro"/>
</dbReference>
<dbReference type="GeneID" id="64143645"/>
<dbReference type="Gene3D" id="1.10.10.10">
    <property type="entry name" value="Winged helix-like DNA-binding domain superfamily/Winged helix DNA-binding domain"/>
    <property type="match status" value="1"/>
</dbReference>
<organism evidence="3 4">
    <name type="scientific">Rhodococcus qingshengii</name>
    <dbReference type="NCBI Taxonomy" id="334542"/>
    <lineage>
        <taxon>Bacteria</taxon>
        <taxon>Bacillati</taxon>
        <taxon>Actinomycetota</taxon>
        <taxon>Actinomycetes</taxon>
        <taxon>Mycobacteriales</taxon>
        <taxon>Nocardiaceae</taxon>
        <taxon>Rhodococcus</taxon>
        <taxon>Rhodococcus erythropolis group</taxon>
    </lineage>
</organism>
<accession>A0A069JF34</accession>
<dbReference type="SUPFAM" id="SSF46894">
    <property type="entry name" value="C-terminal effector domain of the bipartite response regulators"/>
    <property type="match status" value="1"/>
</dbReference>
<dbReference type="InterPro" id="IPR016032">
    <property type="entry name" value="Sig_transdc_resp-reg_C-effctor"/>
</dbReference>
<evidence type="ECO:0000313" key="4">
    <source>
        <dbReference type="Proteomes" id="UP000230886"/>
    </source>
</evidence>
<accession>A0A1C4G417</accession>
<dbReference type="Pfam" id="PF00196">
    <property type="entry name" value="GerE"/>
    <property type="match status" value="1"/>
</dbReference>
<dbReference type="GO" id="GO:0006355">
    <property type="term" value="P:regulation of DNA-templated transcription"/>
    <property type="evidence" value="ECO:0007669"/>
    <property type="project" value="InterPro"/>
</dbReference>
<dbReference type="EMBL" id="NOVD01000037">
    <property type="protein sequence ID" value="PCK24094.1"/>
    <property type="molecule type" value="Genomic_DNA"/>
</dbReference>
<reference evidence="2" key="2">
    <citation type="submission" date="2023-02" db="EMBL/GenBank/DDBJ databases">
        <title>A novel hydrolase synthesized by Rhodococcus erythropolis HQ is responsible for the detoxification of Zearalenone.</title>
        <authorList>
            <person name="Hu J."/>
            <person name="Xu J."/>
        </authorList>
    </citation>
    <scope>NUCLEOTIDE SEQUENCE</scope>
    <source>
        <strain evidence="2">HQ</strain>
    </source>
</reference>
<feature type="domain" description="HTH luxR-type" evidence="1">
    <location>
        <begin position="28"/>
        <end position="70"/>
    </location>
</feature>
<comment type="caution">
    <text evidence="3">The sequence shown here is derived from an EMBL/GenBank/DDBJ whole genome shotgun (WGS) entry which is preliminary data.</text>
</comment>
<gene>
    <name evidence="3" type="ORF">CHR55_27540</name>
    <name evidence="2" type="ORF">PXH69_17260</name>
</gene>
<dbReference type="InterPro" id="IPR000792">
    <property type="entry name" value="Tscrpt_reg_LuxR_C"/>
</dbReference>
<dbReference type="InterPro" id="IPR036388">
    <property type="entry name" value="WH-like_DNA-bd_sf"/>
</dbReference>
<sequence length="99" mass="10956">MSSIGISPKIEANVSRVGNPKHGKHKPKLSVREIEVLLAWLRSDSKSEVAETLGLRVCTVNTHITRIRTKYSDVGRPAPTKAALFARAVQDGYTTLDEW</sequence>
<dbReference type="Proteomes" id="UP000230886">
    <property type="component" value="Unassembled WGS sequence"/>
</dbReference>
<reference evidence="3 4" key="1">
    <citation type="submission" date="2017-07" db="EMBL/GenBank/DDBJ databases">
        <title>Draft sequence of Rhodococcus enclensis 23b-28.</title>
        <authorList>
            <person name="Besaury L."/>
            <person name="Sancelme M."/>
            <person name="Amato P."/>
            <person name="Lallement A."/>
            <person name="Delort A.-M."/>
        </authorList>
    </citation>
    <scope>NUCLEOTIDE SEQUENCE [LARGE SCALE GENOMIC DNA]</scope>
    <source>
        <strain evidence="3 4">23b-28</strain>
    </source>
</reference>